<dbReference type="InterPro" id="IPR001667">
    <property type="entry name" value="DDH_dom"/>
</dbReference>
<gene>
    <name evidence="3" type="ORF">SCHRY_v1c10180</name>
</gene>
<protein>
    <submittedName>
        <fullName evidence="3">Phosphoesterase RecJ domain-containing protein</fullName>
    </submittedName>
</protein>
<dbReference type="GO" id="GO:0003676">
    <property type="term" value="F:nucleic acid binding"/>
    <property type="evidence" value="ECO:0007669"/>
    <property type="project" value="InterPro"/>
</dbReference>
<accession>R4UHF3</accession>
<dbReference type="Proteomes" id="UP000013964">
    <property type="component" value="Chromosome"/>
</dbReference>
<dbReference type="Gene3D" id="3.90.1640.10">
    <property type="entry name" value="inorganic pyrophosphatase (n-terminal core)"/>
    <property type="match status" value="1"/>
</dbReference>
<organism evidence="3 4">
    <name type="scientific">Spiroplasma chrysopicola DF-1</name>
    <dbReference type="NCBI Taxonomy" id="1276227"/>
    <lineage>
        <taxon>Bacteria</taxon>
        <taxon>Bacillati</taxon>
        <taxon>Mycoplasmatota</taxon>
        <taxon>Mollicutes</taxon>
        <taxon>Entomoplasmatales</taxon>
        <taxon>Spiroplasmataceae</taxon>
        <taxon>Spiroplasma</taxon>
    </lineage>
</organism>
<dbReference type="PANTHER" id="PTHR47618:SF1">
    <property type="entry name" value="BIFUNCTIONAL OLIGORIBONUCLEASE AND PAP PHOSPHATASE NRNA"/>
    <property type="match status" value="1"/>
</dbReference>
<dbReference type="Gene3D" id="3.10.310.30">
    <property type="match status" value="1"/>
</dbReference>
<feature type="domain" description="DDH" evidence="1">
    <location>
        <begin position="15"/>
        <end position="152"/>
    </location>
</feature>
<dbReference type="KEGG" id="scr:SCHRY_v1c10180"/>
<keyword evidence="4" id="KW-1185">Reference proteome</keyword>
<dbReference type="Pfam" id="PF02272">
    <property type="entry name" value="DHHA1"/>
    <property type="match status" value="1"/>
</dbReference>
<reference evidence="3 4" key="1">
    <citation type="journal article" date="2013" name="Genome Biol. Evol.">
        <title>Complete genomes of two dipteran-associated spiroplasmas provided insights into the origin, dynamics, and impacts of viral invasion in spiroplasma.</title>
        <authorList>
            <person name="Ku C."/>
            <person name="Lo W.S."/>
            <person name="Chen L.L."/>
            <person name="Kuo C.H."/>
        </authorList>
    </citation>
    <scope>NUCLEOTIDE SEQUENCE [LARGE SCALE GENOMIC DNA]</scope>
    <source>
        <strain evidence="3 4">DF-1</strain>
    </source>
</reference>
<proteinExistence type="predicted"/>
<evidence type="ECO:0000259" key="2">
    <source>
        <dbReference type="Pfam" id="PF02272"/>
    </source>
</evidence>
<dbReference type="PATRIC" id="fig|1276227.3.peg.1019"/>
<dbReference type="InterPro" id="IPR038763">
    <property type="entry name" value="DHH_sf"/>
</dbReference>
<dbReference type="SUPFAM" id="SSF64182">
    <property type="entry name" value="DHH phosphoesterases"/>
    <property type="match status" value="1"/>
</dbReference>
<dbReference type="EMBL" id="CP005077">
    <property type="protein sequence ID" value="AGM25590.1"/>
    <property type="molecule type" value="Genomic_DNA"/>
</dbReference>
<evidence type="ECO:0000259" key="1">
    <source>
        <dbReference type="Pfam" id="PF01368"/>
    </source>
</evidence>
<dbReference type="PANTHER" id="PTHR47618">
    <property type="entry name" value="BIFUNCTIONAL OLIGORIBONUCLEASE AND PAP PHOSPHATASE NRNA"/>
    <property type="match status" value="1"/>
</dbReference>
<dbReference type="eggNOG" id="COG0618">
    <property type="taxonomic scope" value="Bacteria"/>
</dbReference>
<evidence type="ECO:0000313" key="3">
    <source>
        <dbReference type="EMBL" id="AGM25590.1"/>
    </source>
</evidence>
<dbReference type="AlphaFoldDB" id="R4UHF3"/>
<dbReference type="InterPro" id="IPR051319">
    <property type="entry name" value="Oligoribo/pAp-PDE_c-di-AMP_PDE"/>
</dbReference>
<name>R4UHF3_9MOLU</name>
<feature type="domain" description="DHHA1" evidence="2">
    <location>
        <begin position="231"/>
        <end position="310"/>
    </location>
</feature>
<dbReference type="RefSeq" id="WP_016339408.1">
    <property type="nucleotide sequence ID" value="NC_021280.1"/>
</dbReference>
<sequence>MFEQLLKILKDHDNFIILRHIEPDCDALGSQLGLKTLLNDNFPTKKVLVGGKLPTELSFVGEMDQLQEEDFNDAVVLITDTATIERIDLENEKWLTAAKLVVKIDHHLNLDQYGDVMIVDASYPATCELITDFITTTNLKLSPATAHLLFLGLVTDTERFLYRSVSERTFAMAYHLTKTKFNLSAAYDEIYAINPNLARLKGYILTNFTLTPEGLAYIKITKELLAQFEAQNPHQIALWVNILGDIKGVKIWMMFVECKDYIRIEFRSRYFAVNKIASKFNGGGHQVAAGAKVYDWTNVDIVIQEATTLLK</sequence>
<dbReference type="Pfam" id="PF01368">
    <property type="entry name" value="DHH"/>
    <property type="match status" value="1"/>
</dbReference>
<dbReference type="STRING" id="1276227.SCHRY_v1c10180"/>
<dbReference type="OrthoDB" id="9803668at2"/>
<evidence type="ECO:0000313" key="4">
    <source>
        <dbReference type="Proteomes" id="UP000013964"/>
    </source>
</evidence>
<dbReference type="HOGENOM" id="CLU_039720_1_0_14"/>
<dbReference type="InterPro" id="IPR003156">
    <property type="entry name" value="DHHA1_dom"/>
</dbReference>